<accession>A0A3N4IKG9</accession>
<evidence type="ECO:0000313" key="3">
    <source>
        <dbReference type="Proteomes" id="UP000275078"/>
    </source>
</evidence>
<dbReference type="AlphaFoldDB" id="A0A3N4IKG9"/>
<evidence type="ECO:0000313" key="2">
    <source>
        <dbReference type="EMBL" id="RPA86632.1"/>
    </source>
</evidence>
<protein>
    <submittedName>
        <fullName evidence="2">Uncharacterized protein</fullName>
    </submittedName>
</protein>
<organism evidence="2 3">
    <name type="scientific">Ascobolus immersus RN42</name>
    <dbReference type="NCBI Taxonomy" id="1160509"/>
    <lineage>
        <taxon>Eukaryota</taxon>
        <taxon>Fungi</taxon>
        <taxon>Dikarya</taxon>
        <taxon>Ascomycota</taxon>
        <taxon>Pezizomycotina</taxon>
        <taxon>Pezizomycetes</taxon>
        <taxon>Pezizales</taxon>
        <taxon>Ascobolaceae</taxon>
        <taxon>Ascobolus</taxon>
    </lineage>
</organism>
<evidence type="ECO:0000256" key="1">
    <source>
        <dbReference type="SAM" id="MobiDB-lite"/>
    </source>
</evidence>
<proteinExistence type="predicted"/>
<reference evidence="2 3" key="1">
    <citation type="journal article" date="2018" name="Nat. Ecol. Evol.">
        <title>Pezizomycetes genomes reveal the molecular basis of ectomycorrhizal truffle lifestyle.</title>
        <authorList>
            <person name="Murat C."/>
            <person name="Payen T."/>
            <person name="Noel B."/>
            <person name="Kuo A."/>
            <person name="Morin E."/>
            <person name="Chen J."/>
            <person name="Kohler A."/>
            <person name="Krizsan K."/>
            <person name="Balestrini R."/>
            <person name="Da Silva C."/>
            <person name="Montanini B."/>
            <person name="Hainaut M."/>
            <person name="Levati E."/>
            <person name="Barry K.W."/>
            <person name="Belfiori B."/>
            <person name="Cichocki N."/>
            <person name="Clum A."/>
            <person name="Dockter R.B."/>
            <person name="Fauchery L."/>
            <person name="Guy J."/>
            <person name="Iotti M."/>
            <person name="Le Tacon F."/>
            <person name="Lindquist E.A."/>
            <person name="Lipzen A."/>
            <person name="Malagnac F."/>
            <person name="Mello A."/>
            <person name="Molinier V."/>
            <person name="Miyauchi S."/>
            <person name="Poulain J."/>
            <person name="Riccioni C."/>
            <person name="Rubini A."/>
            <person name="Sitrit Y."/>
            <person name="Splivallo R."/>
            <person name="Traeger S."/>
            <person name="Wang M."/>
            <person name="Zifcakova L."/>
            <person name="Wipf D."/>
            <person name="Zambonelli A."/>
            <person name="Paolocci F."/>
            <person name="Nowrousian M."/>
            <person name="Ottonello S."/>
            <person name="Baldrian P."/>
            <person name="Spatafora J.W."/>
            <person name="Henrissat B."/>
            <person name="Nagy L.G."/>
            <person name="Aury J.M."/>
            <person name="Wincker P."/>
            <person name="Grigoriev I.V."/>
            <person name="Bonfante P."/>
            <person name="Martin F.M."/>
        </authorList>
    </citation>
    <scope>NUCLEOTIDE SEQUENCE [LARGE SCALE GENOMIC DNA]</scope>
    <source>
        <strain evidence="2 3">RN42</strain>
    </source>
</reference>
<feature type="region of interest" description="Disordered" evidence="1">
    <location>
        <begin position="44"/>
        <end position="70"/>
    </location>
</feature>
<keyword evidence="3" id="KW-1185">Reference proteome</keyword>
<dbReference type="Proteomes" id="UP000275078">
    <property type="component" value="Unassembled WGS sequence"/>
</dbReference>
<dbReference type="EMBL" id="ML119649">
    <property type="protein sequence ID" value="RPA86632.1"/>
    <property type="molecule type" value="Genomic_DNA"/>
</dbReference>
<name>A0A3N4IKG9_ASCIM</name>
<sequence>MPTKYAGNPDSLLYKHGQPSDFVPGSTLPYSYSGDKPLLFLDSWQTSDPGLGLPPPEPFYQDPAEPERTLTDPKWYGAGARQMQLQGLPFDNSPDPTVAALGCDMGRTSGRALLVGADTVEWCSGLLGSTLAEDVNGYECDRVDCPRPGNHVDPGV</sequence>
<gene>
    <name evidence="2" type="ORF">BJ508DRAFT_301992</name>
</gene>